<dbReference type="InParanoid" id="A0A1S0TM21"/>
<dbReference type="SUPFAM" id="SSF57667">
    <property type="entry name" value="beta-beta-alpha zinc fingers"/>
    <property type="match status" value="1"/>
</dbReference>
<keyword evidence="1" id="KW-0862">Zinc</keyword>
<dbReference type="RefSeq" id="XP_003147547.1">
    <property type="nucleotide sequence ID" value="XM_003147499.1"/>
</dbReference>
<feature type="domain" description="C2H2-type" evidence="2">
    <location>
        <begin position="45"/>
        <end position="75"/>
    </location>
</feature>
<dbReference type="KEGG" id="loa:LOAG_11984"/>
<keyword evidence="1" id="KW-0479">Metal-binding</keyword>
<dbReference type="PROSITE" id="PS00028">
    <property type="entry name" value="ZINC_FINGER_C2H2_1"/>
    <property type="match status" value="1"/>
</dbReference>
<dbReference type="GeneID" id="9949443"/>
<dbReference type="OrthoDB" id="2687452at2759"/>
<dbReference type="InterPro" id="IPR013087">
    <property type="entry name" value="Znf_C2H2_type"/>
</dbReference>
<keyword evidence="1" id="KW-0863">Zinc-finger</keyword>
<dbReference type="InterPro" id="IPR036236">
    <property type="entry name" value="Znf_C2H2_sf"/>
</dbReference>
<dbReference type="GO" id="GO:0008270">
    <property type="term" value="F:zinc ion binding"/>
    <property type="evidence" value="ECO:0007669"/>
    <property type="project" value="UniProtKB-KW"/>
</dbReference>
<gene>
    <name evidence="3" type="ORF">LOAG_11984</name>
</gene>
<name>A0A1S0TM21_LOALO</name>
<dbReference type="SMART" id="SM00355">
    <property type="entry name" value="ZnF_C2H2"/>
    <property type="match status" value="2"/>
</dbReference>
<accession>A0A1S0TM21</accession>
<dbReference type="PROSITE" id="PS50157">
    <property type="entry name" value="ZINC_FINGER_C2H2_2"/>
    <property type="match status" value="1"/>
</dbReference>
<proteinExistence type="predicted"/>
<evidence type="ECO:0000313" key="3">
    <source>
        <dbReference type="EMBL" id="EFO16524.1"/>
    </source>
</evidence>
<reference evidence="3" key="1">
    <citation type="submission" date="2012-04" db="EMBL/GenBank/DDBJ databases">
        <title>The Genome Sequence of Loa loa.</title>
        <authorList>
            <consortium name="The Broad Institute Genome Sequencing Platform"/>
            <consortium name="Broad Institute Genome Sequencing Center for Infectious Disease"/>
            <person name="Nutman T.B."/>
            <person name="Fink D.L."/>
            <person name="Russ C."/>
            <person name="Young S."/>
            <person name="Zeng Q."/>
            <person name="Gargeya S."/>
            <person name="Alvarado L."/>
            <person name="Berlin A."/>
            <person name="Chapman S.B."/>
            <person name="Chen Z."/>
            <person name="Freedman E."/>
            <person name="Gellesch M."/>
            <person name="Goldberg J."/>
            <person name="Griggs A."/>
            <person name="Gujja S."/>
            <person name="Heilman E.R."/>
            <person name="Heiman D."/>
            <person name="Howarth C."/>
            <person name="Mehta T."/>
            <person name="Neiman D."/>
            <person name="Pearson M."/>
            <person name="Roberts A."/>
            <person name="Saif S."/>
            <person name="Shea T."/>
            <person name="Shenoy N."/>
            <person name="Sisk P."/>
            <person name="Stolte C."/>
            <person name="Sykes S."/>
            <person name="White J."/>
            <person name="Yandava C."/>
            <person name="Haas B."/>
            <person name="Henn M.R."/>
            <person name="Nusbaum C."/>
            <person name="Birren B."/>
        </authorList>
    </citation>
    <scope>NUCLEOTIDE SEQUENCE [LARGE SCALE GENOMIC DNA]</scope>
</reference>
<protein>
    <submittedName>
        <fullName evidence="3">Zinc finger protein</fullName>
    </submittedName>
</protein>
<evidence type="ECO:0000256" key="1">
    <source>
        <dbReference type="PROSITE-ProRule" id="PRU00042"/>
    </source>
</evidence>
<dbReference type="AlphaFoldDB" id="A0A1S0TM21"/>
<organism evidence="3">
    <name type="scientific">Loa loa</name>
    <name type="common">Eye worm</name>
    <name type="synonym">Filaria loa</name>
    <dbReference type="NCBI Taxonomy" id="7209"/>
    <lineage>
        <taxon>Eukaryota</taxon>
        <taxon>Metazoa</taxon>
        <taxon>Ecdysozoa</taxon>
        <taxon>Nematoda</taxon>
        <taxon>Chromadorea</taxon>
        <taxon>Rhabditida</taxon>
        <taxon>Spirurina</taxon>
        <taxon>Spiruromorpha</taxon>
        <taxon>Filarioidea</taxon>
        <taxon>Onchocercidae</taxon>
        <taxon>Loa</taxon>
    </lineage>
</organism>
<sequence>MIVRYYKSFSAKRIYICPYPGCTLRTNNFQRYINHRKTHAKPFVYQCKEPNCGQNYSYSRTLGYHKKTKHQPSYKFLK</sequence>
<evidence type="ECO:0000259" key="2">
    <source>
        <dbReference type="PROSITE" id="PS50157"/>
    </source>
</evidence>
<dbReference type="CTD" id="9949443"/>
<dbReference type="Gene3D" id="3.30.160.60">
    <property type="entry name" value="Classic Zinc Finger"/>
    <property type="match status" value="1"/>
</dbReference>
<dbReference type="EMBL" id="JH712932">
    <property type="protein sequence ID" value="EFO16524.1"/>
    <property type="molecule type" value="Genomic_DNA"/>
</dbReference>